<gene>
    <name evidence="1" type="ORF">EHAR0213_LOCUS10531</name>
    <name evidence="2" type="ORF">EHAR0213_LOCUS10532</name>
</gene>
<accession>A0A7S3JCS2</accession>
<name>A0A7S3JCS2_9SPIT</name>
<evidence type="ECO:0000313" key="2">
    <source>
        <dbReference type="EMBL" id="CAE0351618.1"/>
    </source>
</evidence>
<dbReference type="EMBL" id="HBII01025384">
    <property type="protein sequence ID" value="CAE0351617.1"/>
    <property type="molecule type" value="Transcribed_RNA"/>
</dbReference>
<evidence type="ECO:0000313" key="1">
    <source>
        <dbReference type="EMBL" id="CAE0351617.1"/>
    </source>
</evidence>
<organism evidence="1">
    <name type="scientific">Euplotes harpa</name>
    <dbReference type="NCBI Taxonomy" id="151035"/>
    <lineage>
        <taxon>Eukaryota</taxon>
        <taxon>Sar</taxon>
        <taxon>Alveolata</taxon>
        <taxon>Ciliophora</taxon>
        <taxon>Intramacronucleata</taxon>
        <taxon>Spirotrichea</taxon>
        <taxon>Hypotrichia</taxon>
        <taxon>Euplotida</taxon>
        <taxon>Euplotidae</taxon>
        <taxon>Euplotes</taxon>
    </lineage>
</organism>
<sequence>MQPVMLKWTQEVQSLIDCEVLDKWQATLVSKGDGEGLPENKKFSKNRSDAIWKKILRDARKFYRVLIGVFIEKYAGWDDDKEGQPEAALLGVVSLFYDSIGLGEEKSVFQRELFLYFMSEQRKRELASAQTCDKHGEETVDENVYKYFNEDKLQRYLTNPVYSRLLMTLFTRYGEMYKTCLSSSVKKKAIKIVNTLIKHKYKFTSSQPEEN</sequence>
<dbReference type="AlphaFoldDB" id="A0A7S3JCS2"/>
<protein>
    <submittedName>
        <fullName evidence="1">Uncharacterized protein</fullName>
    </submittedName>
</protein>
<proteinExistence type="predicted"/>
<reference evidence="1" key="1">
    <citation type="submission" date="2021-01" db="EMBL/GenBank/DDBJ databases">
        <authorList>
            <person name="Corre E."/>
            <person name="Pelletier E."/>
            <person name="Niang G."/>
            <person name="Scheremetjew M."/>
            <person name="Finn R."/>
            <person name="Kale V."/>
            <person name="Holt S."/>
            <person name="Cochrane G."/>
            <person name="Meng A."/>
            <person name="Brown T."/>
            <person name="Cohen L."/>
        </authorList>
    </citation>
    <scope>NUCLEOTIDE SEQUENCE</scope>
    <source>
        <strain evidence="1">FSP1.4</strain>
    </source>
</reference>
<dbReference type="EMBL" id="HBII01025385">
    <property type="protein sequence ID" value="CAE0351618.1"/>
    <property type="molecule type" value="Transcribed_RNA"/>
</dbReference>